<dbReference type="AlphaFoldDB" id="A0A8T0IE64"/>
<accession>A0A8T0IE64</accession>
<evidence type="ECO:0000313" key="2">
    <source>
        <dbReference type="EMBL" id="KAG0581177.1"/>
    </source>
</evidence>
<dbReference type="PANTHER" id="PTHR37244">
    <property type="entry name" value="NADP-SPECIFIC GLUTAMATE DEHYDROGENASE"/>
    <property type="match status" value="1"/>
</dbReference>
<dbReference type="EMBL" id="CM026424">
    <property type="protein sequence ID" value="KAG0581177.1"/>
    <property type="molecule type" value="Genomic_DNA"/>
</dbReference>
<gene>
    <name evidence="2" type="ORF">KC19_4G230200</name>
</gene>
<proteinExistence type="predicted"/>
<reference evidence="2" key="1">
    <citation type="submission" date="2020-06" db="EMBL/GenBank/DDBJ databases">
        <title>WGS assembly of Ceratodon purpureus strain R40.</title>
        <authorList>
            <person name="Carey S.B."/>
            <person name="Jenkins J."/>
            <person name="Shu S."/>
            <person name="Lovell J.T."/>
            <person name="Sreedasyam A."/>
            <person name="Maumus F."/>
            <person name="Tiley G.P."/>
            <person name="Fernandez-Pozo N."/>
            <person name="Barry K."/>
            <person name="Chen C."/>
            <person name="Wang M."/>
            <person name="Lipzen A."/>
            <person name="Daum C."/>
            <person name="Saski C.A."/>
            <person name="Payton A.C."/>
            <person name="Mcbreen J.C."/>
            <person name="Conrad R.E."/>
            <person name="Kollar L.M."/>
            <person name="Olsson S."/>
            <person name="Huttunen S."/>
            <person name="Landis J.B."/>
            <person name="Wickett N.J."/>
            <person name="Johnson M.G."/>
            <person name="Rensing S.A."/>
            <person name="Grimwood J."/>
            <person name="Schmutz J."/>
            <person name="Mcdaniel S.F."/>
        </authorList>
    </citation>
    <scope>NUCLEOTIDE SEQUENCE</scope>
    <source>
        <strain evidence="2">R40</strain>
    </source>
</reference>
<dbReference type="Proteomes" id="UP000822688">
    <property type="component" value="Chromosome 4"/>
</dbReference>
<keyword evidence="1" id="KW-1133">Transmembrane helix</keyword>
<keyword evidence="1" id="KW-0812">Transmembrane</keyword>
<dbReference type="PANTHER" id="PTHR37244:SF1">
    <property type="entry name" value="NADP-SPECIFIC GLUTAMATE DEHYDROGENASE"/>
    <property type="match status" value="1"/>
</dbReference>
<organism evidence="2 3">
    <name type="scientific">Ceratodon purpureus</name>
    <name type="common">Fire moss</name>
    <name type="synonym">Dicranum purpureum</name>
    <dbReference type="NCBI Taxonomy" id="3225"/>
    <lineage>
        <taxon>Eukaryota</taxon>
        <taxon>Viridiplantae</taxon>
        <taxon>Streptophyta</taxon>
        <taxon>Embryophyta</taxon>
        <taxon>Bryophyta</taxon>
        <taxon>Bryophytina</taxon>
        <taxon>Bryopsida</taxon>
        <taxon>Dicranidae</taxon>
        <taxon>Pseudoditrichales</taxon>
        <taxon>Ditrichaceae</taxon>
        <taxon>Ceratodon</taxon>
    </lineage>
</organism>
<evidence type="ECO:0000313" key="3">
    <source>
        <dbReference type="Proteomes" id="UP000822688"/>
    </source>
</evidence>
<sequence length="341" mass="36885">MASLPKVMSSHKSAAQADQVSCFDASMLYIRVTNCQPTPGIPESLIMHFLPRDKSVCLEVNGARIPSSEEVSLVLRCSRNLKNNTDPPADFMYVSTDSICTSSTLQFQILDQADSGNLIISGYLEKKMPDDSAITPKAQWIMGSNCEISSDGCAFVKRKHELSKHQGVDVSIPSVAGTAMEMGVVGRCMGKPMILTQTVSLKCRHNLSSYDILNDMPDDNEVGKPADGVAATMRMTSLDFFDKGGEVAFFDIPRSSHADSTSKALAKAAGFESKVMIVKFDSSSLSMTNTDQEKWYNRGISTGIKLGLGFGIGMCIGVGIGLGLIIHKFRTTTNSLKRITP</sequence>
<evidence type="ECO:0000256" key="1">
    <source>
        <dbReference type="SAM" id="Phobius"/>
    </source>
</evidence>
<name>A0A8T0IE64_CERPU</name>
<keyword evidence="3" id="KW-1185">Reference proteome</keyword>
<feature type="transmembrane region" description="Helical" evidence="1">
    <location>
        <begin position="306"/>
        <end position="326"/>
    </location>
</feature>
<comment type="caution">
    <text evidence="2">The sequence shown here is derived from an EMBL/GenBank/DDBJ whole genome shotgun (WGS) entry which is preliminary data.</text>
</comment>
<keyword evidence="1" id="KW-0472">Membrane</keyword>
<protein>
    <submittedName>
        <fullName evidence="2">Uncharacterized protein</fullName>
    </submittedName>
</protein>